<keyword evidence="3" id="KW-1185">Reference proteome</keyword>
<organism evidence="4">
    <name type="scientific">Enterobius vermicularis</name>
    <name type="common">Human pinworm</name>
    <dbReference type="NCBI Taxonomy" id="51028"/>
    <lineage>
        <taxon>Eukaryota</taxon>
        <taxon>Metazoa</taxon>
        <taxon>Ecdysozoa</taxon>
        <taxon>Nematoda</taxon>
        <taxon>Chromadorea</taxon>
        <taxon>Rhabditida</taxon>
        <taxon>Spirurina</taxon>
        <taxon>Oxyuridomorpha</taxon>
        <taxon>Oxyuroidea</taxon>
        <taxon>Oxyuridae</taxon>
        <taxon>Enterobius</taxon>
    </lineage>
</organism>
<dbReference type="Pfam" id="PF00031">
    <property type="entry name" value="Cystatin"/>
    <property type="match status" value="1"/>
</dbReference>
<dbReference type="OrthoDB" id="110606at2759"/>
<dbReference type="InterPro" id="IPR046350">
    <property type="entry name" value="Cystatin_sf"/>
</dbReference>
<protein>
    <submittedName>
        <fullName evidence="4">Cystatin domain-containing protein</fullName>
    </submittedName>
</protein>
<reference evidence="2 3" key="2">
    <citation type="submission" date="2018-10" db="EMBL/GenBank/DDBJ databases">
        <authorList>
            <consortium name="Pathogen Informatics"/>
        </authorList>
    </citation>
    <scope>NUCLEOTIDE SEQUENCE [LARGE SCALE GENOMIC DNA]</scope>
</reference>
<name>A0A0N4UVP1_ENTVE</name>
<dbReference type="InterPro" id="IPR000010">
    <property type="entry name" value="Cystatin_dom"/>
</dbReference>
<evidence type="ECO:0000259" key="1">
    <source>
        <dbReference type="Pfam" id="PF00031"/>
    </source>
</evidence>
<evidence type="ECO:0000313" key="2">
    <source>
        <dbReference type="EMBL" id="VDD86083.1"/>
    </source>
</evidence>
<reference evidence="4" key="1">
    <citation type="submission" date="2017-02" db="UniProtKB">
        <authorList>
            <consortium name="WormBaseParasite"/>
        </authorList>
    </citation>
    <scope>IDENTIFICATION</scope>
</reference>
<dbReference type="WBParaSite" id="EVEC_0000151801-mRNA-1">
    <property type="protein sequence ID" value="EVEC_0000151801-mRNA-1"/>
    <property type="gene ID" value="EVEC_0000151801"/>
</dbReference>
<dbReference type="CDD" id="cd00042">
    <property type="entry name" value="CY"/>
    <property type="match status" value="1"/>
</dbReference>
<feature type="domain" description="Cystatin" evidence="1">
    <location>
        <begin position="2"/>
        <end position="83"/>
    </location>
</feature>
<evidence type="ECO:0000313" key="3">
    <source>
        <dbReference type="Proteomes" id="UP000274131"/>
    </source>
</evidence>
<dbReference type="Proteomes" id="UP000274131">
    <property type="component" value="Unassembled WGS sequence"/>
</dbReference>
<dbReference type="AlphaFoldDB" id="A0A0N4UVP1"/>
<evidence type="ECO:0000313" key="4">
    <source>
        <dbReference type="WBParaSite" id="EVEC_0000151801-mRNA-1"/>
    </source>
</evidence>
<dbReference type="SUPFAM" id="SSF54403">
    <property type="entry name" value="Cystatin/monellin"/>
    <property type="match status" value="1"/>
</dbReference>
<sequence length="97" mass="11218">MATRAVAKYNAERNGIYYMEKEDVKSAKEELGPGYTYVLEILVQESACKTTDMTLQEHEKKNCLTRLDGKKEIVTASVRQKPWENFEEIKIIESKEV</sequence>
<dbReference type="EMBL" id="UXUI01007185">
    <property type="protein sequence ID" value="VDD86083.1"/>
    <property type="molecule type" value="Genomic_DNA"/>
</dbReference>
<gene>
    <name evidence="2" type="ORF">EVEC_LOCUS1226</name>
</gene>
<dbReference type="GO" id="GO:0004869">
    <property type="term" value="F:cysteine-type endopeptidase inhibitor activity"/>
    <property type="evidence" value="ECO:0007669"/>
    <property type="project" value="InterPro"/>
</dbReference>
<dbReference type="Gene3D" id="3.10.450.10">
    <property type="match status" value="1"/>
</dbReference>
<proteinExistence type="predicted"/>
<accession>A0A0N4UVP1</accession>